<reference evidence="7" key="1">
    <citation type="submission" date="2021-02" db="EMBL/GenBank/DDBJ databases">
        <title>Comparative genomics reveals that relaxation of natural selection precedes convergent phenotypic evolution of cavefish.</title>
        <authorList>
            <person name="Peng Z."/>
        </authorList>
    </citation>
    <scope>NUCLEOTIDE SEQUENCE</scope>
    <source>
        <tissue evidence="7">Muscle</tissue>
    </source>
</reference>
<dbReference type="Pfam" id="PF13330">
    <property type="entry name" value="Mucin2_WxxW"/>
    <property type="match status" value="6"/>
</dbReference>
<proteinExistence type="predicted"/>
<dbReference type="InterPro" id="IPR039675">
    <property type="entry name" value="CILP1/CILP2"/>
</dbReference>
<dbReference type="GO" id="GO:0005576">
    <property type="term" value="C:extracellular region"/>
    <property type="evidence" value="ECO:0007669"/>
    <property type="project" value="UniProtKB-SubCell"/>
</dbReference>
<feature type="domain" description="WxxW" evidence="6">
    <location>
        <begin position="105"/>
        <end position="187"/>
    </location>
</feature>
<dbReference type="AlphaFoldDB" id="A0A9W7TDM2"/>
<name>A0A9W7TDM2_TRIRA</name>
<evidence type="ECO:0000256" key="1">
    <source>
        <dbReference type="ARBA" id="ARBA00004613"/>
    </source>
</evidence>
<feature type="domain" description="WxxW" evidence="6">
    <location>
        <begin position="24"/>
        <end position="95"/>
    </location>
</feature>
<evidence type="ECO:0000256" key="2">
    <source>
        <dbReference type="ARBA" id="ARBA00022525"/>
    </source>
</evidence>
<evidence type="ECO:0000256" key="4">
    <source>
        <dbReference type="ARBA" id="ARBA00023180"/>
    </source>
</evidence>
<dbReference type="InterPro" id="IPR025155">
    <property type="entry name" value="WxxW_domain"/>
</dbReference>
<feature type="domain" description="WxxW" evidence="6">
    <location>
        <begin position="287"/>
        <end position="369"/>
    </location>
</feature>
<evidence type="ECO:0000256" key="5">
    <source>
        <dbReference type="SAM" id="SignalP"/>
    </source>
</evidence>
<feature type="domain" description="WxxW" evidence="6">
    <location>
        <begin position="469"/>
        <end position="551"/>
    </location>
</feature>
<dbReference type="Proteomes" id="UP001059041">
    <property type="component" value="Linkage Group LG21"/>
</dbReference>
<comment type="caution">
    <text evidence="7">The sequence shown here is derived from an EMBL/GenBank/DDBJ whole genome shotgun (WGS) entry which is preliminary data.</text>
</comment>
<organism evidence="7 8">
    <name type="scientific">Triplophysa rosa</name>
    <name type="common">Cave loach</name>
    <dbReference type="NCBI Taxonomy" id="992332"/>
    <lineage>
        <taxon>Eukaryota</taxon>
        <taxon>Metazoa</taxon>
        <taxon>Chordata</taxon>
        <taxon>Craniata</taxon>
        <taxon>Vertebrata</taxon>
        <taxon>Euteleostomi</taxon>
        <taxon>Actinopterygii</taxon>
        <taxon>Neopterygii</taxon>
        <taxon>Teleostei</taxon>
        <taxon>Ostariophysi</taxon>
        <taxon>Cypriniformes</taxon>
        <taxon>Nemacheilidae</taxon>
        <taxon>Triplophysa</taxon>
    </lineage>
</organism>
<dbReference type="PANTHER" id="PTHR15031">
    <property type="entry name" value="CARTILAGE INTERMEDIATE LAYER PROTEIN CLIP"/>
    <property type="match status" value="1"/>
</dbReference>
<keyword evidence="2" id="KW-0964">Secreted</keyword>
<dbReference type="EMBL" id="JAFHDT010000021">
    <property type="protein sequence ID" value="KAI7794184.1"/>
    <property type="molecule type" value="Genomic_DNA"/>
</dbReference>
<protein>
    <recommendedName>
        <fullName evidence="6">WxxW domain-containing protein</fullName>
    </recommendedName>
</protein>
<sequence length="559" mass="61079">KVFAACVVLVSASSLGVIFRLSLQRDYENLSDLLKEYPGLICPNPTGIEVQTVSGQPASQTGDIFQVNDATGGFACVNADQNGKQCADYRVRFTCPEMFCSVCRTSWLDRDDPSGRGDDETLSDIHVTYPGKVCSQPIAIEVTTISGTPALQTGNIFHVYSATQGFACVNAAQAGGVCADYKVRFICPEAFCSSCRTPWIDRDNPGGVGDFETLNHIQMEYPLLVCPQPIAIEVTTLSGTQVQQTASIFEVFDPLQGFACVNGNLSCLDYRVRFTCPRNFCLPKCITQWFDRDDPSGKGDYEYLSDLLNEYPGLICPNPIGIEVQTISGQPAFQTGNIFQAYNPTSGFACVNAAQAGGVCADYKVRFICPEAFCSSCRTPWIDRDNPGGVGDFETLNHIQMEYPLLVCPQPIAIEVTTLSGTQVQQTASIFEVFDPLQGFACVNGNLSCLDYRVRFTCPQNFCLPKCITQWFDRDDPSGEGDYEYLSDLLNEYPGLICPNPIGIEVQNISGQPAFQTGNIFQAYNPTSGFACVNANQGGGQCADYRVRFLCPDTFCSSR</sequence>
<evidence type="ECO:0000313" key="7">
    <source>
        <dbReference type="EMBL" id="KAI7794184.1"/>
    </source>
</evidence>
<keyword evidence="4" id="KW-0325">Glycoprotein</keyword>
<evidence type="ECO:0000256" key="3">
    <source>
        <dbReference type="ARBA" id="ARBA00022729"/>
    </source>
</evidence>
<feature type="signal peptide" evidence="5">
    <location>
        <begin position="1"/>
        <end position="20"/>
    </location>
</feature>
<evidence type="ECO:0000313" key="8">
    <source>
        <dbReference type="Proteomes" id="UP001059041"/>
    </source>
</evidence>
<feature type="chain" id="PRO_5040769629" description="WxxW domain-containing protein" evidence="5">
    <location>
        <begin position="21"/>
        <end position="559"/>
    </location>
</feature>
<feature type="non-terminal residue" evidence="7">
    <location>
        <position position="1"/>
    </location>
</feature>
<keyword evidence="8" id="KW-1185">Reference proteome</keyword>
<feature type="domain" description="WxxW" evidence="6">
    <location>
        <begin position="379"/>
        <end position="458"/>
    </location>
</feature>
<gene>
    <name evidence="7" type="ORF">IRJ41_014825</name>
</gene>
<dbReference type="PANTHER" id="PTHR15031:SF4">
    <property type="entry name" value="CARTILAGE INTERMEDIATE LAYER PROTEIN 1"/>
    <property type="match status" value="1"/>
</dbReference>
<feature type="domain" description="WxxW" evidence="6">
    <location>
        <begin position="197"/>
        <end position="276"/>
    </location>
</feature>
<accession>A0A9W7TDM2</accession>
<keyword evidence="3 5" id="KW-0732">Signal</keyword>
<evidence type="ECO:0000259" key="6">
    <source>
        <dbReference type="Pfam" id="PF13330"/>
    </source>
</evidence>
<comment type="subcellular location">
    <subcellularLocation>
        <location evidence="1">Secreted</location>
    </subcellularLocation>
</comment>